<evidence type="ECO:0000256" key="4">
    <source>
        <dbReference type="ARBA" id="ARBA00023065"/>
    </source>
</evidence>
<evidence type="ECO:0000313" key="8">
    <source>
        <dbReference type="EMBL" id="MDQ0424249.1"/>
    </source>
</evidence>
<dbReference type="PRINTS" id="PR00125">
    <property type="entry name" value="ATPASEDELTA"/>
</dbReference>
<dbReference type="NCBIfam" id="TIGR01145">
    <property type="entry name" value="ATP_synt_delta"/>
    <property type="match status" value="1"/>
</dbReference>
<accession>A0ABU0GFW3</accession>
<name>A0ABU0GFW3_9CELL</name>
<comment type="caution">
    <text evidence="8">The sequence shown here is derived from an EMBL/GenBank/DDBJ whole genome shotgun (WGS) entry which is preliminary data.</text>
</comment>
<dbReference type="NCBIfam" id="NF009967">
    <property type="entry name" value="PRK13430.1"/>
    <property type="match status" value="1"/>
</dbReference>
<evidence type="ECO:0000256" key="7">
    <source>
        <dbReference type="HAMAP-Rule" id="MF_01416"/>
    </source>
</evidence>
<keyword evidence="7" id="KW-0139">CF(1)</keyword>
<sequence length="271" mass="28703">MRGTSQQALTDAEDRFEPVLAAAGADAATLGDQLFAVVDLLDGNASLRRALTDPGATGEAKAGLVGAVLSGRVDGRVVDLVAGMVRARWAGERDLVEAVDRLGTVAVLASAQAAGELERVEDELFRVDRLLAANRDVRQALGDRTADVARRTTLVRDLLGTKAAAATLTLVTRAVAAPRGRTLTAAVIELGRLAAARRRRLVAQVTAAAALTQAQRERIERLLERRYGRPVQLNVSVDPAALGGLRIQVDADVIDATVRARLDDARRRLAG</sequence>
<dbReference type="EMBL" id="JAUSVM010000001">
    <property type="protein sequence ID" value="MDQ0424249.1"/>
    <property type="molecule type" value="Genomic_DNA"/>
</dbReference>
<evidence type="ECO:0000313" key="9">
    <source>
        <dbReference type="Proteomes" id="UP001240250"/>
    </source>
</evidence>
<keyword evidence="6 7" id="KW-0066">ATP synthesis</keyword>
<dbReference type="InterPro" id="IPR000711">
    <property type="entry name" value="ATPase_OSCP/dsu"/>
</dbReference>
<keyword evidence="5 7" id="KW-0472">Membrane</keyword>
<evidence type="ECO:0000256" key="5">
    <source>
        <dbReference type="ARBA" id="ARBA00023136"/>
    </source>
</evidence>
<keyword evidence="9" id="KW-1185">Reference proteome</keyword>
<evidence type="ECO:0000256" key="1">
    <source>
        <dbReference type="ARBA" id="ARBA00004370"/>
    </source>
</evidence>
<keyword evidence="2 7" id="KW-0813">Transport</keyword>
<dbReference type="RefSeq" id="WP_070320453.1">
    <property type="nucleotide sequence ID" value="NZ_CP084585.1"/>
</dbReference>
<proteinExistence type="inferred from homology"/>
<evidence type="ECO:0000256" key="2">
    <source>
        <dbReference type="ARBA" id="ARBA00022448"/>
    </source>
</evidence>
<gene>
    <name evidence="7" type="primary">atpH</name>
    <name evidence="8" type="ORF">JO380_000630</name>
</gene>
<dbReference type="Proteomes" id="UP001240250">
    <property type="component" value="Unassembled WGS sequence"/>
</dbReference>
<keyword evidence="4 7" id="KW-0406">Ion transport</keyword>
<comment type="similarity">
    <text evidence="7">Belongs to the ATPase delta chain family.</text>
</comment>
<evidence type="ECO:0000256" key="6">
    <source>
        <dbReference type="ARBA" id="ARBA00023310"/>
    </source>
</evidence>
<protein>
    <recommendedName>
        <fullName evidence="7">ATP synthase subunit delta</fullName>
    </recommendedName>
    <alternativeName>
        <fullName evidence="7">ATP synthase F(1) sector subunit delta</fullName>
    </alternativeName>
    <alternativeName>
        <fullName evidence="7">F-type ATPase subunit delta</fullName>
        <shortName evidence="7">F-ATPase subunit delta</shortName>
    </alternativeName>
</protein>
<organism evidence="8 9">
    <name type="scientific">Cellulomonas iranensis</name>
    <dbReference type="NCBI Taxonomy" id="76862"/>
    <lineage>
        <taxon>Bacteria</taxon>
        <taxon>Bacillati</taxon>
        <taxon>Actinomycetota</taxon>
        <taxon>Actinomycetes</taxon>
        <taxon>Micrococcales</taxon>
        <taxon>Cellulomonadaceae</taxon>
        <taxon>Cellulomonas</taxon>
    </lineage>
</organism>
<reference evidence="8 9" key="1">
    <citation type="submission" date="2023-07" db="EMBL/GenBank/DDBJ databases">
        <title>Sequencing the genomes of 1000 actinobacteria strains.</title>
        <authorList>
            <person name="Klenk H.-P."/>
        </authorList>
    </citation>
    <scope>NUCLEOTIDE SEQUENCE [LARGE SCALE GENOMIC DNA]</scope>
    <source>
        <strain evidence="8 9">DSM 14785</strain>
    </source>
</reference>
<dbReference type="Pfam" id="PF00213">
    <property type="entry name" value="OSCP"/>
    <property type="match status" value="1"/>
</dbReference>
<evidence type="ECO:0000256" key="3">
    <source>
        <dbReference type="ARBA" id="ARBA00022781"/>
    </source>
</evidence>
<comment type="function">
    <text evidence="7">F(1)F(0) ATP synthase produces ATP from ADP in the presence of a proton or sodium gradient. F-type ATPases consist of two structural domains, F(1) containing the extramembraneous catalytic core and F(0) containing the membrane proton channel, linked together by a central stalk and a peripheral stalk. During catalysis, ATP synthesis in the catalytic domain of F(1) is coupled via a rotary mechanism of the central stalk subunits to proton translocation.</text>
</comment>
<dbReference type="HAMAP" id="MF_01416">
    <property type="entry name" value="ATP_synth_delta_bact"/>
    <property type="match status" value="1"/>
</dbReference>
<dbReference type="PANTHER" id="PTHR11910">
    <property type="entry name" value="ATP SYNTHASE DELTA CHAIN"/>
    <property type="match status" value="1"/>
</dbReference>
<keyword evidence="3 7" id="KW-0375">Hydrogen ion transport</keyword>
<comment type="function">
    <text evidence="7">This protein is part of the stalk that links CF(0) to CF(1). It either transmits conformational changes from CF(0) to CF(1) or is implicated in proton conduction.</text>
</comment>
<comment type="subcellular location">
    <subcellularLocation>
        <location evidence="7">Cell membrane</location>
        <topology evidence="7">Peripheral membrane protein</topology>
    </subcellularLocation>
    <subcellularLocation>
        <location evidence="1">Membrane</location>
    </subcellularLocation>
</comment>
<keyword evidence="7" id="KW-1003">Cell membrane</keyword>